<evidence type="ECO:0000259" key="4">
    <source>
        <dbReference type="PROSITE" id="PS00745"/>
    </source>
</evidence>
<evidence type="ECO:0000256" key="2">
    <source>
        <dbReference type="ARBA" id="ARBA00022481"/>
    </source>
</evidence>
<dbReference type="OrthoDB" id="2019491at2759"/>
<dbReference type="Pfam" id="PF00472">
    <property type="entry name" value="RF-1"/>
    <property type="match status" value="1"/>
</dbReference>
<sequence>MSSEVLDSPSKGKKKLFLKPATKVVFFLQLRILKELKELAETDTELIVKELDLLAKQLACAIVPRNQFDDLKQCQLELTAGVGGTEAMLFTGELLSMYEKFAEQLGLQWTVLQYDPVQLGGVRSAVILLSGTSAYQNFRFEAGIHRVQRIPLTDKTRMHTSTASIIVLPEPEESYVSPKDVKMETMRASGPGGQNVNKRATAVRLTHKETGIVVHCMDERFQHVNIQIAYRRLAAILMQRQQDALYEKVSSARKLQMGSRGRAEKVRTYNFKEDRIVDHRLRMTVHGIDSFMNAGPNFTAFSNALQELYLLEQMEGVLDGNVST</sequence>
<dbReference type="AlphaFoldDB" id="A0A0N4V9A0"/>
<proteinExistence type="inferred from homology"/>
<dbReference type="SMART" id="SM00937">
    <property type="entry name" value="PCRF"/>
    <property type="match status" value="1"/>
</dbReference>
<name>A0A0N4V9A0_ENTVE</name>
<dbReference type="Gene3D" id="3.30.70.1660">
    <property type="match status" value="1"/>
</dbReference>
<evidence type="ECO:0000313" key="5">
    <source>
        <dbReference type="EMBL" id="VDD91777.1"/>
    </source>
</evidence>
<keyword evidence="6" id="KW-1185">Reference proteome</keyword>
<dbReference type="Proteomes" id="UP000274131">
    <property type="component" value="Unassembled WGS sequence"/>
</dbReference>
<dbReference type="GO" id="GO:0003747">
    <property type="term" value="F:translation release factor activity"/>
    <property type="evidence" value="ECO:0007669"/>
    <property type="project" value="InterPro"/>
</dbReference>
<dbReference type="InterPro" id="IPR005139">
    <property type="entry name" value="PCRF"/>
</dbReference>
<feature type="domain" description="Prokaryotic-type class I peptide chain release factors" evidence="4">
    <location>
        <begin position="187"/>
        <end position="203"/>
    </location>
</feature>
<dbReference type="STRING" id="51028.A0A0N4V9A0"/>
<dbReference type="InterPro" id="IPR000352">
    <property type="entry name" value="Pep_chain_release_fac_I"/>
</dbReference>
<evidence type="ECO:0000313" key="7">
    <source>
        <dbReference type="WBParaSite" id="EVEC_0000700701-mRNA-1"/>
    </source>
</evidence>
<dbReference type="PANTHER" id="PTHR43804">
    <property type="entry name" value="LD18447P"/>
    <property type="match status" value="1"/>
</dbReference>
<evidence type="ECO:0000256" key="3">
    <source>
        <dbReference type="ARBA" id="ARBA00022917"/>
    </source>
</evidence>
<dbReference type="Pfam" id="PF03462">
    <property type="entry name" value="PCRF"/>
    <property type="match status" value="1"/>
</dbReference>
<keyword evidence="3" id="KW-0648">Protein biosynthesis</keyword>
<accession>A0A0N4V9A0</accession>
<dbReference type="GO" id="GO:0005737">
    <property type="term" value="C:cytoplasm"/>
    <property type="evidence" value="ECO:0007669"/>
    <property type="project" value="UniProtKB-ARBA"/>
</dbReference>
<dbReference type="WBParaSite" id="EVEC_0000700701-mRNA-1">
    <property type="protein sequence ID" value="EVEC_0000700701-mRNA-1"/>
    <property type="gene ID" value="EVEC_0000700701"/>
</dbReference>
<evidence type="ECO:0000256" key="1">
    <source>
        <dbReference type="ARBA" id="ARBA00010835"/>
    </source>
</evidence>
<dbReference type="PANTHER" id="PTHR43804:SF7">
    <property type="entry name" value="LD18447P"/>
    <property type="match status" value="1"/>
</dbReference>
<dbReference type="Gene3D" id="3.30.160.20">
    <property type="match status" value="1"/>
</dbReference>
<dbReference type="SUPFAM" id="SSF75620">
    <property type="entry name" value="Release factor"/>
    <property type="match status" value="1"/>
</dbReference>
<comment type="similarity">
    <text evidence="1">Belongs to the prokaryotic/mitochondrial release factor family.</text>
</comment>
<gene>
    <name evidence="5" type="ORF">EVEC_LOCUS6528</name>
</gene>
<dbReference type="InterPro" id="IPR045853">
    <property type="entry name" value="Pep_chain_release_fac_I_sf"/>
</dbReference>
<reference evidence="5 6" key="2">
    <citation type="submission" date="2018-10" db="EMBL/GenBank/DDBJ databases">
        <authorList>
            <consortium name="Pathogen Informatics"/>
        </authorList>
    </citation>
    <scope>NUCLEOTIDE SEQUENCE [LARGE SCALE GENOMIC DNA]</scope>
</reference>
<reference evidence="7" key="1">
    <citation type="submission" date="2017-02" db="UniProtKB">
        <authorList>
            <consortium name="WormBaseParasite"/>
        </authorList>
    </citation>
    <scope>IDENTIFICATION</scope>
</reference>
<organism evidence="7">
    <name type="scientific">Enterobius vermicularis</name>
    <name type="common">Human pinworm</name>
    <dbReference type="NCBI Taxonomy" id="51028"/>
    <lineage>
        <taxon>Eukaryota</taxon>
        <taxon>Metazoa</taxon>
        <taxon>Ecdysozoa</taxon>
        <taxon>Nematoda</taxon>
        <taxon>Chromadorea</taxon>
        <taxon>Rhabditida</taxon>
        <taxon>Spirurina</taxon>
        <taxon>Oxyuridomorpha</taxon>
        <taxon>Oxyuroidea</taxon>
        <taxon>Oxyuridae</taxon>
        <taxon>Enterobius</taxon>
    </lineage>
</organism>
<dbReference type="EMBL" id="UXUI01008545">
    <property type="protein sequence ID" value="VDD91777.1"/>
    <property type="molecule type" value="Genomic_DNA"/>
</dbReference>
<dbReference type="InterPro" id="IPR050057">
    <property type="entry name" value="Prokaryotic/Mito_RF"/>
</dbReference>
<dbReference type="PROSITE" id="PS00745">
    <property type="entry name" value="RF_PROK_I"/>
    <property type="match status" value="1"/>
</dbReference>
<keyword evidence="2" id="KW-0488">Methylation</keyword>
<evidence type="ECO:0000313" key="6">
    <source>
        <dbReference type="Proteomes" id="UP000274131"/>
    </source>
</evidence>
<protein>
    <submittedName>
        <fullName evidence="7">RF_PROK_I domain-containing protein</fullName>
    </submittedName>
</protein>